<evidence type="ECO:0000259" key="5">
    <source>
        <dbReference type="Pfam" id="PF00496"/>
    </source>
</evidence>
<feature type="domain" description="Solute-binding protein family 5" evidence="5">
    <location>
        <begin position="37"/>
        <end position="313"/>
    </location>
</feature>
<evidence type="ECO:0000256" key="2">
    <source>
        <dbReference type="ARBA" id="ARBA00005695"/>
    </source>
</evidence>
<reference evidence="7" key="1">
    <citation type="journal article" date="2019" name="Int. J. Syst. Evol. Microbiol.">
        <title>The Global Catalogue of Microorganisms (GCM) 10K type strain sequencing project: providing services to taxonomists for standard genome sequencing and annotation.</title>
        <authorList>
            <consortium name="The Broad Institute Genomics Platform"/>
            <consortium name="The Broad Institute Genome Sequencing Center for Infectious Disease"/>
            <person name="Wu L."/>
            <person name="Ma J."/>
        </authorList>
    </citation>
    <scope>NUCLEOTIDE SEQUENCE [LARGE SCALE GENOMIC DNA]</scope>
    <source>
        <strain evidence="7">CCUG 66188</strain>
    </source>
</reference>
<accession>A0ABW2B8D6</accession>
<protein>
    <submittedName>
        <fullName evidence="6">ABC transporter substrate-binding protein</fullName>
    </submittedName>
</protein>
<proteinExistence type="inferred from homology"/>
<evidence type="ECO:0000313" key="7">
    <source>
        <dbReference type="Proteomes" id="UP001596353"/>
    </source>
</evidence>
<comment type="subcellular location">
    <subcellularLocation>
        <location evidence="1">Periplasm</location>
    </subcellularLocation>
</comment>
<evidence type="ECO:0000256" key="3">
    <source>
        <dbReference type="ARBA" id="ARBA00022448"/>
    </source>
</evidence>
<evidence type="ECO:0000256" key="4">
    <source>
        <dbReference type="ARBA" id="ARBA00022729"/>
    </source>
</evidence>
<keyword evidence="4" id="KW-0732">Signal</keyword>
<dbReference type="InterPro" id="IPR039424">
    <property type="entry name" value="SBP_5"/>
</dbReference>
<organism evidence="6 7">
    <name type="scientific">Sulfitobacter porphyrae</name>
    <dbReference type="NCBI Taxonomy" id="1246864"/>
    <lineage>
        <taxon>Bacteria</taxon>
        <taxon>Pseudomonadati</taxon>
        <taxon>Pseudomonadota</taxon>
        <taxon>Alphaproteobacteria</taxon>
        <taxon>Rhodobacterales</taxon>
        <taxon>Roseobacteraceae</taxon>
        <taxon>Sulfitobacter</taxon>
    </lineage>
</organism>
<evidence type="ECO:0000256" key="1">
    <source>
        <dbReference type="ARBA" id="ARBA00004418"/>
    </source>
</evidence>
<gene>
    <name evidence="6" type="ORF">ACFQFQ_24930</name>
</gene>
<dbReference type="PANTHER" id="PTHR30290">
    <property type="entry name" value="PERIPLASMIC BINDING COMPONENT OF ABC TRANSPORTER"/>
    <property type="match status" value="1"/>
</dbReference>
<dbReference type="SUPFAM" id="SSF53850">
    <property type="entry name" value="Periplasmic binding protein-like II"/>
    <property type="match status" value="1"/>
</dbReference>
<dbReference type="EMBL" id="JBHSWG010000003">
    <property type="protein sequence ID" value="MFC6762015.1"/>
    <property type="molecule type" value="Genomic_DNA"/>
</dbReference>
<dbReference type="PANTHER" id="PTHR30290:SF9">
    <property type="entry name" value="OLIGOPEPTIDE-BINDING PROTEIN APPA"/>
    <property type="match status" value="1"/>
</dbReference>
<comment type="similarity">
    <text evidence="2">Belongs to the bacterial solute-binding protein 5 family.</text>
</comment>
<dbReference type="InterPro" id="IPR000914">
    <property type="entry name" value="SBP_5_dom"/>
</dbReference>
<sequence length="368" mass="40838">MTSDALSMDPQGQLSSSSFPYLRMGYEGLTVLTPELKPAPGLAESWERIEPTVWRFKLREGITFHEGQALSAEDVVFSIKRASEPDSAFKLFTRTIEDVAAIDDMTVEITTVKPDPLLLNNLASIFVMDSGWASENGIEPAKNYKNPQKYYSDQNMNGTGPFRLVNRKVDVSSEFERNADWWGNDSYPGNLDRVTILPIANAATRVAAMLSGELDLLTGVPIADAGRIEADDRFDLETAPQLRTIMFSFNHEVDKLMSGSIDSNPFKDARVRQAVSLAVDAKLIQDRIMRSYSVPTAILVPPGLAGYDAELAAPAPRIRTAPVNCLPKRDTRTVSTCVSIDRTIATPTMNRSARRRFRCCPRWASARR</sequence>
<comment type="caution">
    <text evidence="6">The sequence shown here is derived from an EMBL/GenBank/DDBJ whole genome shotgun (WGS) entry which is preliminary data.</text>
</comment>
<dbReference type="Pfam" id="PF00496">
    <property type="entry name" value="SBP_bac_5"/>
    <property type="match status" value="1"/>
</dbReference>
<dbReference type="Gene3D" id="3.40.190.10">
    <property type="entry name" value="Periplasmic binding protein-like II"/>
    <property type="match status" value="1"/>
</dbReference>
<dbReference type="Proteomes" id="UP001596353">
    <property type="component" value="Unassembled WGS sequence"/>
</dbReference>
<name>A0ABW2B8D6_9RHOB</name>
<evidence type="ECO:0000313" key="6">
    <source>
        <dbReference type="EMBL" id="MFC6762015.1"/>
    </source>
</evidence>
<dbReference type="Gene3D" id="3.10.105.10">
    <property type="entry name" value="Dipeptide-binding Protein, Domain 3"/>
    <property type="match status" value="1"/>
</dbReference>
<keyword evidence="3" id="KW-0813">Transport</keyword>
<keyword evidence="7" id="KW-1185">Reference proteome</keyword>